<evidence type="ECO:0000313" key="2">
    <source>
        <dbReference type="EMBL" id="PKU76712.1"/>
    </source>
</evidence>
<dbReference type="Proteomes" id="UP000233837">
    <property type="component" value="Unassembled WGS sequence"/>
</dbReference>
<name>A0A2I0WM23_9ASPA</name>
<proteinExistence type="predicted"/>
<dbReference type="InterPro" id="IPR033347">
    <property type="entry name" value="Di19"/>
</dbReference>
<dbReference type="Pfam" id="PF05605">
    <property type="entry name" value="zf-Di19"/>
    <property type="match status" value="1"/>
</dbReference>
<dbReference type="AlphaFoldDB" id="A0A2I0WM23"/>
<accession>A0A2I0WM23</accession>
<dbReference type="PANTHER" id="PTHR31875:SF6">
    <property type="entry name" value="PROTEIN DEHYDRATION-INDUCED 19"/>
    <property type="match status" value="1"/>
</dbReference>
<organism evidence="2 3">
    <name type="scientific">Dendrobium catenatum</name>
    <dbReference type="NCBI Taxonomy" id="906689"/>
    <lineage>
        <taxon>Eukaryota</taxon>
        <taxon>Viridiplantae</taxon>
        <taxon>Streptophyta</taxon>
        <taxon>Embryophyta</taxon>
        <taxon>Tracheophyta</taxon>
        <taxon>Spermatophyta</taxon>
        <taxon>Magnoliopsida</taxon>
        <taxon>Liliopsida</taxon>
        <taxon>Asparagales</taxon>
        <taxon>Orchidaceae</taxon>
        <taxon>Epidendroideae</taxon>
        <taxon>Malaxideae</taxon>
        <taxon>Dendrobiinae</taxon>
        <taxon>Dendrobium</taxon>
    </lineage>
</organism>
<reference evidence="2 3" key="2">
    <citation type="journal article" date="2017" name="Nature">
        <title>The Apostasia genome and the evolution of orchids.</title>
        <authorList>
            <person name="Zhang G.Q."/>
            <person name="Liu K.W."/>
            <person name="Li Z."/>
            <person name="Lohaus R."/>
            <person name="Hsiao Y.Y."/>
            <person name="Niu S.C."/>
            <person name="Wang J.Y."/>
            <person name="Lin Y.C."/>
            <person name="Xu Q."/>
            <person name="Chen L.J."/>
            <person name="Yoshida K."/>
            <person name="Fujiwara S."/>
            <person name="Wang Z.W."/>
            <person name="Zhang Y.Q."/>
            <person name="Mitsuda N."/>
            <person name="Wang M."/>
            <person name="Liu G.H."/>
            <person name="Pecoraro L."/>
            <person name="Huang H.X."/>
            <person name="Xiao X.J."/>
            <person name="Lin M."/>
            <person name="Wu X.Y."/>
            <person name="Wu W.L."/>
            <person name="Chen Y.Y."/>
            <person name="Chang S.B."/>
            <person name="Sakamoto S."/>
            <person name="Ohme-Takagi M."/>
            <person name="Yagi M."/>
            <person name="Zeng S.J."/>
            <person name="Shen C.Y."/>
            <person name="Yeh C.M."/>
            <person name="Luo Y.B."/>
            <person name="Tsai W.C."/>
            <person name="Van de Peer Y."/>
            <person name="Liu Z.J."/>
        </authorList>
    </citation>
    <scope>NUCLEOTIDE SEQUENCE [LARGE SCALE GENOMIC DNA]</scope>
    <source>
        <tissue evidence="2">The whole plant</tissue>
    </source>
</reference>
<evidence type="ECO:0000313" key="3">
    <source>
        <dbReference type="Proteomes" id="UP000233837"/>
    </source>
</evidence>
<dbReference type="PANTHER" id="PTHR31875">
    <property type="entry name" value="PROTEIN DEHYDRATION-INDUCED 19"/>
    <property type="match status" value="1"/>
</dbReference>
<sequence length="126" mass="14907">MDSDSWISRLAAAKRHYLNQRQQSSQSGLWYFLSFLFRSIISSPHLHMFDRGIFLIIWFSDRLDFDEYKVEEEPRPDFPCPYCYEDHDIISLCSHLEDEHPFESKVVVSIDFSNLIEIILLTSLNG</sequence>
<feature type="domain" description="Di19 zinc-binding" evidence="1">
    <location>
        <begin position="77"/>
        <end position="108"/>
    </location>
</feature>
<gene>
    <name evidence="2" type="primary">DI19-4</name>
    <name evidence="2" type="ORF">MA16_Dca001317</name>
</gene>
<keyword evidence="3" id="KW-1185">Reference proteome</keyword>
<evidence type="ECO:0000259" key="1">
    <source>
        <dbReference type="Pfam" id="PF05605"/>
    </source>
</evidence>
<dbReference type="EMBL" id="KZ502537">
    <property type="protein sequence ID" value="PKU76712.1"/>
    <property type="molecule type" value="Genomic_DNA"/>
</dbReference>
<protein>
    <submittedName>
        <fullName evidence="2">Protein DEHYDRATION-INDUCED 19 like 4</fullName>
    </submittedName>
</protein>
<dbReference type="InterPro" id="IPR008598">
    <property type="entry name" value="Di19_Zn-bd"/>
</dbReference>
<reference evidence="2 3" key="1">
    <citation type="journal article" date="2016" name="Sci. Rep.">
        <title>The Dendrobium catenatum Lindl. genome sequence provides insights into polysaccharide synthase, floral development and adaptive evolution.</title>
        <authorList>
            <person name="Zhang G.Q."/>
            <person name="Xu Q."/>
            <person name="Bian C."/>
            <person name="Tsai W.C."/>
            <person name="Yeh C.M."/>
            <person name="Liu K.W."/>
            <person name="Yoshida K."/>
            <person name="Zhang L.S."/>
            <person name="Chang S.B."/>
            <person name="Chen F."/>
            <person name="Shi Y."/>
            <person name="Su Y.Y."/>
            <person name="Zhang Y.Q."/>
            <person name="Chen L.J."/>
            <person name="Yin Y."/>
            <person name="Lin M."/>
            <person name="Huang H."/>
            <person name="Deng H."/>
            <person name="Wang Z.W."/>
            <person name="Zhu S.L."/>
            <person name="Zhao X."/>
            <person name="Deng C."/>
            <person name="Niu S.C."/>
            <person name="Huang J."/>
            <person name="Wang M."/>
            <person name="Liu G.H."/>
            <person name="Yang H.J."/>
            <person name="Xiao X.J."/>
            <person name="Hsiao Y.Y."/>
            <person name="Wu W.L."/>
            <person name="Chen Y.Y."/>
            <person name="Mitsuda N."/>
            <person name="Ohme-Takagi M."/>
            <person name="Luo Y.B."/>
            <person name="Van de Peer Y."/>
            <person name="Liu Z.J."/>
        </authorList>
    </citation>
    <scope>NUCLEOTIDE SEQUENCE [LARGE SCALE GENOMIC DNA]</scope>
    <source>
        <tissue evidence="2">The whole plant</tissue>
    </source>
</reference>